<organism evidence="2 3">
    <name type="scientific">Phormidium yuhuli AB48</name>
    <dbReference type="NCBI Taxonomy" id="2940671"/>
    <lineage>
        <taxon>Bacteria</taxon>
        <taxon>Bacillati</taxon>
        <taxon>Cyanobacteriota</taxon>
        <taxon>Cyanophyceae</taxon>
        <taxon>Oscillatoriophycideae</taxon>
        <taxon>Oscillatoriales</taxon>
        <taxon>Oscillatoriaceae</taxon>
        <taxon>Phormidium</taxon>
        <taxon>Phormidium yuhuli</taxon>
    </lineage>
</organism>
<reference evidence="2" key="1">
    <citation type="submission" date="2022-06" db="EMBL/GenBank/DDBJ databases">
        <title>Genome sequence of Phormidium yuhuli AB48 isolated from an industrial photobioreactor environment.</title>
        <authorList>
            <person name="Qiu Y."/>
            <person name="Noonan A.J.C."/>
            <person name="Dofher K."/>
            <person name="Koch M."/>
            <person name="Kieft B."/>
            <person name="Lin X."/>
            <person name="Ziels R.M."/>
            <person name="Hallam S.J."/>
        </authorList>
    </citation>
    <scope>NUCLEOTIDE SEQUENCE</scope>
    <source>
        <strain evidence="2">AB48</strain>
        <plasmid evidence="2">unnamed</plasmid>
    </source>
</reference>
<keyword evidence="2" id="KW-0614">Plasmid</keyword>
<evidence type="ECO:0000256" key="1">
    <source>
        <dbReference type="SAM" id="MobiDB-lite"/>
    </source>
</evidence>
<evidence type="ECO:0000313" key="3">
    <source>
        <dbReference type="Proteomes" id="UP001056708"/>
    </source>
</evidence>
<evidence type="ECO:0000313" key="2">
    <source>
        <dbReference type="EMBL" id="USR93296.1"/>
    </source>
</evidence>
<dbReference type="RefSeq" id="WP_252665481.1">
    <property type="nucleotide sequence ID" value="NZ_CP098612.1"/>
</dbReference>
<proteinExistence type="predicted"/>
<feature type="compositionally biased region" description="Basic residues" evidence="1">
    <location>
        <begin position="266"/>
        <end position="286"/>
    </location>
</feature>
<sequence length="309" mass="35332">MDEKKIWKQNLVRAQEGDLYKHLTQRRFHKIGGYGRFDRAIAAISALLQATVRMKLKFIQRDAGLHLGCQLFADLIMTPNFPVLAIDRTLLTALEQTAVPPDIFTLKPVLKTGLILLPQKTIQTPDGDWIDWIAFRHAEAGQLLTSLQTAEGINRPTRMAEDSIGWATQPSVVTWASNQPLSRWADEEAPPMFGGDVTDQALSLRLSTLLANFLLYLQTYPQDIQPENNATGFSSATQNTKRRSPKILFPRWVGRGYKQPQERPSQGRHRKHTSPQPHWRRGHWRRVPVGKGRKGREWRWIKPVLVNLE</sequence>
<accession>A0ABY5AYB3</accession>
<keyword evidence="3" id="KW-1185">Reference proteome</keyword>
<name>A0ABY5AYB3_9CYAN</name>
<dbReference type="Pfam" id="PF26125">
    <property type="entry name" value="AcrVA2-like"/>
    <property type="match status" value="1"/>
</dbReference>
<protein>
    <submittedName>
        <fullName evidence="2">Uncharacterized protein</fullName>
    </submittedName>
</protein>
<dbReference type="Proteomes" id="UP001056708">
    <property type="component" value="Plasmid unnamed"/>
</dbReference>
<dbReference type="InterPro" id="IPR058915">
    <property type="entry name" value="AcrVA2-like"/>
</dbReference>
<gene>
    <name evidence="2" type="ORF">NEA10_20540</name>
</gene>
<dbReference type="EMBL" id="CP098612">
    <property type="protein sequence ID" value="USR93296.1"/>
    <property type="molecule type" value="Genomic_DNA"/>
</dbReference>
<feature type="region of interest" description="Disordered" evidence="1">
    <location>
        <begin position="255"/>
        <end position="286"/>
    </location>
</feature>
<geneLocation type="plasmid" evidence="2 3">
    <name>unnamed</name>
</geneLocation>